<dbReference type="EMBL" id="MT142277">
    <property type="protein sequence ID" value="QJA77322.1"/>
    <property type="molecule type" value="Genomic_DNA"/>
</dbReference>
<name>A0A6M3ISI4_9ZZZZ</name>
<evidence type="ECO:0000313" key="2">
    <source>
        <dbReference type="EMBL" id="QJA77322.1"/>
    </source>
</evidence>
<organism evidence="1">
    <name type="scientific">viral metagenome</name>
    <dbReference type="NCBI Taxonomy" id="1070528"/>
    <lineage>
        <taxon>unclassified sequences</taxon>
        <taxon>metagenomes</taxon>
        <taxon>organismal metagenomes</taxon>
    </lineage>
</organism>
<sequence length="77" mass="8863">MLENNEDFNPIYCAKCGTCLTYNDGINVVGMTMEIKGLQSDTLGRRIKKQLGDFVPDDVDYFAFHFCHKCFINAYLR</sequence>
<proteinExistence type="predicted"/>
<evidence type="ECO:0000313" key="1">
    <source>
        <dbReference type="EMBL" id="QJA59412.1"/>
    </source>
</evidence>
<gene>
    <name evidence="2" type="ORF">MM415A01325_0004</name>
    <name evidence="1" type="ORF">MM415B01302_0015</name>
</gene>
<reference evidence="1" key="1">
    <citation type="submission" date="2020-03" db="EMBL/GenBank/DDBJ databases">
        <title>The deep terrestrial virosphere.</title>
        <authorList>
            <person name="Holmfeldt K."/>
            <person name="Nilsson E."/>
            <person name="Simone D."/>
            <person name="Lopez-Fernandez M."/>
            <person name="Wu X."/>
            <person name="de Brujin I."/>
            <person name="Lundin D."/>
            <person name="Andersson A."/>
            <person name="Bertilsson S."/>
            <person name="Dopson M."/>
        </authorList>
    </citation>
    <scope>NUCLEOTIDE SEQUENCE</scope>
    <source>
        <strain evidence="2">MM415A01325</strain>
        <strain evidence="1">MM415B01302</strain>
    </source>
</reference>
<protein>
    <submittedName>
        <fullName evidence="1">Uncharacterized protein</fullName>
    </submittedName>
</protein>
<dbReference type="EMBL" id="MT141368">
    <property type="protein sequence ID" value="QJA59412.1"/>
    <property type="molecule type" value="Genomic_DNA"/>
</dbReference>
<dbReference type="AlphaFoldDB" id="A0A6M3ISI4"/>
<accession>A0A6M3ISI4</accession>